<dbReference type="EMBL" id="NBNE01000227">
    <property type="protein sequence ID" value="OWZ21424.1"/>
    <property type="molecule type" value="Genomic_DNA"/>
</dbReference>
<dbReference type="STRING" id="4795.A0A225WUS1"/>
<evidence type="ECO:0000256" key="1">
    <source>
        <dbReference type="SAM" id="MobiDB-lite"/>
    </source>
</evidence>
<keyword evidence="3" id="KW-1185">Reference proteome</keyword>
<keyword evidence="2" id="KW-0472">Membrane</keyword>
<feature type="region of interest" description="Disordered" evidence="1">
    <location>
        <begin position="181"/>
        <end position="304"/>
    </location>
</feature>
<evidence type="ECO:0000313" key="2">
    <source>
        <dbReference type="EMBL" id="OWZ21424.1"/>
    </source>
</evidence>
<comment type="caution">
    <text evidence="2">The sequence shown here is derived from an EMBL/GenBank/DDBJ whole genome shotgun (WGS) entry which is preliminary data.</text>
</comment>
<proteinExistence type="predicted"/>
<evidence type="ECO:0000313" key="3">
    <source>
        <dbReference type="Proteomes" id="UP000198211"/>
    </source>
</evidence>
<feature type="compositionally biased region" description="Polar residues" evidence="1">
    <location>
        <begin position="230"/>
        <end position="243"/>
    </location>
</feature>
<sequence length="304" mass="33617">MHSIRLYQQQLKTQAESHPAIKYVVDEKLVRSSDRFGPRADPRAELLVKRQNMLREVRDRRESLAHKLLRKVGGKLPTLQRGKSARPASIDELSEALSDGEETKSSTPPTGTYVFWQNRKLSPKKRALEVVLKKKHQGRVQLERRQRHGAETHTTAVPLVAATRLKTSGSPAKRALKSLVRKGAPAARGNAATPETAPVDGEDREKHLELVAPVDEPRRSETTGLEPRTDATNSSAEVASEETQPFGAYLLLTKHTPLLPPPKHEAMGAEDTSEPLPAQTPQPSGAQSALEKAILKQQRAKNKR</sequence>
<accession>A0A225WUS1</accession>
<protein>
    <submittedName>
        <fullName evidence="2">Transmembrane protein</fullName>
    </submittedName>
</protein>
<dbReference type="OrthoDB" id="167314at2759"/>
<organism evidence="2 3">
    <name type="scientific">Phytophthora megakarya</name>
    <dbReference type="NCBI Taxonomy" id="4795"/>
    <lineage>
        <taxon>Eukaryota</taxon>
        <taxon>Sar</taxon>
        <taxon>Stramenopiles</taxon>
        <taxon>Oomycota</taxon>
        <taxon>Peronosporomycetes</taxon>
        <taxon>Peronosporales</taxon>
        <taxon>Peronosporaceae</taxon>
        <taxon>Phytophthora</taxon>
    </lineage>
</organism>
<keyword evidence="2" id="KW-0812">Transmembrane</keyword>
<name>A0A225WUS1_9STRA</name>
<feature type="compositionally biased region" description="Basic and acidic residues" evidence="1">
    <location>
        <begin position="201"/>
        <end position="221"/>
    </location>
</feature>
<feature type="region of interest" description="Disordered" evidence="1">
    <location>
        <begin position="75"/>
        <end position="111"/>
    </location>
</feature>
<dbReference type="Proteomes" id="UP000198211">
    <property type="component" value="Unassembled WGS sequence"/>
</dbReference>
<dbReference type="AlphaFoldDB" id="A0A225WUS1"/>
<reference evidence="3" key="1">
    <citation type="submission" date="2017-03" db="EMBL/GenBank/DDBJ databases">
        <title>Phytopthora megakarya and P. palmivora, two closely related causual agents of cacao black pod achieved similar genome size and gene model numbers by different mechanisms.</title>
        <authorList>
            <person name="Ali S."/>
            <person name="Shao J."/>
            <person name="Larry D.J."/>
            <person name="Kronmiller B."/>
            <person name="Shen D."/>
            <person name="Strem M.D."/>
            <person name="Melnick R.L."/>
            <person name="Guiltinan M.J."/>
            <person name="Tyler B.M."/>
            <person name="Meinhardt L.W."/>
            <person name="Bailey B.A."/>
        </authorList>
    </citation>
    <scope>NUCLEOTIDE SEQUENCE [LARGE SCALE GENOMIC DNA]</scope>
    <source>
        <strain evidence="3">zdho120</strain>
    </source>
</reference>
<gene>
    <name evidence="2" type="ORF">PHMEG_0004036</name>
</gene>